<name>A0A831PL95_9BACT</name>
<comment type="caution">
    <text evidence="1">The sequence shown here is derived from an EMBL/GenBank/DDBJ whole genome shotgun (WGS) entry which is preliminary data.</text>
</comment>
<accession>A0A831PL95</accession>
<feature type="non-terminal residue" evidence="1">
    <location>
        <position position="78"/>
    </location>
</feature>
<dbReference type="Proteomes" id="UP000886047">
    <property type="component" value="Unassembled WGS sequence"/>
</dbReference>
<reference evidence="1" key="1">
    <citation type="journal article" date="2020" name="mSystems">
        <title>Genome- and Community-Level Interaction Insights into Carbon Utilization and Element Cycling Functions of Hydrothermarchaeota in Hydrothermal Sediment.</title>
        <authorList>
            <person name="Zhou Z."/>
            <person name="Liu Y."/>
            <person name="Xu W."/>
            <person name="Pan J."/>
            <person name="Luo Z.H."/>
            <person name="Li M."/>
        </authorList>
    </citation>
    <scope>NUCLEOTIDE SEQUENCE [LARGE SCALE GENOMIC DNA]</scope>
    <source>
        <strain evidence="1">SpSt-1217</strain>
    </source>
</reference>
<organism evidence="1">
    <name type="scientific">Mariniphaga anaerophila</name>
    <dbReference type="NCBI Taxonomy" id="1484053"/>
    <lineage>
        <taxon>Bacteria</taxon>
        <taxon>Pseudomonadati</taxon>
        <taxon>Bacteroidota</taxon>
        <taxon>Bacteroidia</taxon>
        <taxon>Marinilabiliales</taxon>
        <taxon>Prolixibacteraceae</taxon>
        <taxon>Mariniphaga</taxon>
    </lineage>
</organism>
<dbReference type="AlphaFoldDB" id="A0A831PL95"/>
<proteinExistence type="predicted"/>
<gene>
    <name evidence="1" type="ORF">ENN90_12080</name>
</gene>
<sequence length="78" mass="9080">MKLDIKNLTSKIKQTKAWKNAENEYSLIYADNMLPPQLRLGRAMTNKEFIEAQQHIIDICPSFYPAYFDMGVRLLSVN</sequence>
<dbReference type="EMBL" id="DSDK01000667">
    <property type="protein sequence ID" value="HDR52340.1"/>
    <property type="molecule type" value="Genomic_DNA"/>
</dbReference>
<protein>
    <submittedName>
        <fullName evidence="1">Uncharacterized protein</fullName>
    </submittedName>
</protein>
<evidence type="ECO:0000313" key="1">
    <source>
        <dbReference type="EMBL" id="HDR52340.1"/>
    </source>
</evidence>